<organism evidence="2">
    <name type="scientific">freshwater metagenome</name>
    <dbReference type="NCBI Taxonomy" id="449393"/>
    <lineage>
        <taxon>unclassified sequences</taxon>
        <taxon>metagenomes</taxon>
        <taxon>ecological metagenomes</taxon>
    </lineage>
</organism>
<accession>A0A6J6MSG0</accession>
<proteinExistence type="predicted"/>
<sequence length="68" mass="7264">MPGAARAIQQGSGPGPPSGIRRETTLQIGIGGEDFAGRARFSRVIDLFGRFHDKNVPTHEMSDGTANR</sequence>
<gene>
    <name evidence="2" type="ORF">UFOPK2310_00907</name>
</gene>
<name>A0A6J6MSG0_9ZZZZ</name>
<reference evidence="2" key="1">
    <citation type="submission" date="2020-05" db="EMBL/GenBank/DDBJ databases">
        <authorList>
            <person name="Chiriac C."/>
            <person name="Salcher M."/>
            <person name="Ghai R."/>
            <person name="Kavagutti S V."/>
        </authorList>
    </citation>
    <scope>NUCLEOTIDE SEQUENCE</scope>
</reference>
<evidence type="ECO:0000256" key="1">
    <source>
        <dbReference type="SAM" id="MobiDB-lite"/>
    </source>
</evidence>
<dbReference type="EMBL" id="CAEZWW010000101">
    <property type="protein sequence ID" value="CAB4676008.1"/>
    <property type="molecule type" value="Genomic_DNA"/>
</dbReference>
<protein>
    <submittedName>
        <fullName evidence="2">Unannotated protein</fullName>
    </submittedName>
</protein>
<dbReference type="AlphaFoldDB" id="A0A6J6MSG0"/>
<evidence type="ECO:0000313" key="2">
    <source>
        <dbReference type="EMBL" id="CAB4676008.1"/>
    </source>
</evidence>
<feature type="region of interest" description="Disordered" evidence="1">
    <location>
        <begin position="1"/>
        <end position="23"/>
    </location>
</feature>